<keyword evidence="2" id="KW-0004">4Fe-4S</keyword>
<dbReference type="Proteomes" id="UP000198324">
    <property type="component" value="Unassembled WGS sequence"/>
</dbReference>
<sequence>MPKAILIDTTKCTACRGCQVACKEWKDFPAVPTKQRGTHQNPPDLGPFNVKLVRFAEHMEPDGTVRWNFFPDACRHCLDAPCKSGASLEDSIIIDKDTGAVIYTEKTAKEDFETIRGSCPYDIPRLNPKTKRIVKCDMCIDRIKKNLLPICVKSCAMGAMHFGERADILAIAAKRLAVVQKEFPKAQLCDMDSVSVIYLIADEPAKYHKFAVADAAGAPGMTRQEFFAGMFEPLRRAAKQVQG</sequence>
<evidence type="ECO:0000256" key="1">
    <source>
        <dbReference type="ARBA" id="ARBA00004196"/>
    </source>
</evidence>
<dbReference type="GO" id="GO:0045333">
    <property type="term" value="P:cellular respiration"/>
    <property type="evidence" value="ECO:0007669"/>
    <property type="project" value="InterPro"/>
</dbReference>
<evidence type="ECO:0000313" key="8">
    <source>
        <dbReference type="EMBL" id="SNR69561.1"/>
    </source>
</evidence>
<gene>
    <name evidence="8" type="ORF">SAMN04488503_0921</name>
</gene>
<dbReference type="OrthoDB" id="9789030at2"/>
<comment type="subcellular location">
    <subcellularLocation>
        <location evidence="1">Cell envelope</location>
    </subcellularLocation>
</comment>
<keyword evidence="4" id="KW-0677">Repeat</keyword>
<dbReference type="EMBL" id="FZOC01000001">
    <property type="protein sequence ID" value="SNR69561.1"/>
    <property type="molecule type" value="Genomic_DNA"/>
</dbReference>
<dbReference type="PANTHER" id="PTHR43545">
    <property type="entry name" value="FORMATE DEHYDROGENASE, NITRATE-INDUCIBLE, IRON-SULFUR SUBUNIT"/>
    <property type="match status" value="1"/>
</dbReference>
<dbReference type="Pfam" id="PF13247">
    <property type="entry name" value="Fer4_11"/>
    <property type="match status" value="1"/>
</dbReference>
<evidence type="ECO:0000259" key="7">
    <source>
        <dbReference type="PROSITE" id="PS51379"/>
    </source>
</evidence>
<evidence type="ECO:0000256" key="4">
    <source>
        <dbReference type="ARBA" id="ARBA00022737"/>
    </source>
</evidence>
<dbReference type="AlphaFoldDB" id="A0A238YFP4"/>
<keyword evidence="5" id="KW-0408">Iron</keyword>
<dbReference type="GO" id="GO:0030313">
    <property type="term" value="C:cell envelope"/>
    <property type="evidence" value="ECO:0007669"/>
    <property type="project" value="UniProtKB-SubCell"/>
</dbReference>
<dbReference type="GO" id="GO:0015944">
    <property type="term" value="P:formate oxidation"/>
    <property type="evidence" value="ECO:0007669"/>
    <property type="project" value="InterPro"/>
</dbReference>
<dbReference type="InterPro" id="IPR051555">
    <property type="entry name" value="FDH_Electron_Transfer_Unit"/>
</dbReference>
<dbReference type="RefSeq" id="WP_089272144.1">
    <property type="nucleotide sequence ID" value="NZ_FZOC01000001.1"/>
</dbReference>
<dbReference type="InterPro" id="IPR014603">
    <property type="entry name" value="Formate_DH_Fe-S_su"/>
</dbReference>
<evidence type="ECO:0000256" key="6">
    <source>
        <dbReference type="ARBA" id="ARBA00023014"/>
    </source>
</evidence>
<keyword evidence="6" id="KW-0411">Iron-sulfur</keyword>
<dbReference type="InterPro" id="IPR017896">
    <property type="entry name" value="4Fe4S_Fe-S-bd"/>
</dbReference>
<dbReference type="SUPFAM" id="SSF54862">
    <property type="entry name" value="4Fe-4S ferredoxins"/>
    <property type="match status" value="1"/>
</dbReference>
<proteinExistence type="predicted"/>
<dbReference type="GO" id="GO:0046872">
    <property type="term" value="F:metal ion binding"/>
    <property type="evidence" value="ECO:0007669"/>
    <property type="project" value="UniProtKB-KW"/>
</dbReference>
<dbReference type="PIRSF" id="PIRSF036298">
    <property type="entry name" value="FDH_4Fe4S"/>
    <property type="match status" value="1"/>
</dbReference>
<protein>
    <submittedName>
        <fullName evidence="8">Formate dehydrogenase iron-sulfur subunit</fullName>
    </submittedName>
</protein>
<evidence type="ECO:0000313" key="9">
    <source>
        <dbReference type="Proteomes" id="UP000198324"/>
    </source>
</evidence>
<dbReference type="PANTHER" id="PTHR43545:SF4">
    <property type="entry name" value="IRON-SULFUR PROTEIN"/>
    <property type="match status" value="1"/>
</dbReference>
<evidence type="ECO:0000256" key="5">
    <source>
        <dbReference type="ARBA" id="ARBA00023004"/>
    </source>
</evidence>
<feature type="domain" description="4Fe-4S ferredoxin-type" evidence="7">
    <location>
        <begin position="3"/>
        <end position="33"/>
    </location>
</feature>
<keyword evidence="3" id="KW-0479">Metal-binding</keyword>
<keyword evidence="9" id="KW-1185">Reference proteome</keyword>
<dbReference type="Gene3D" id="3.30.70.20">
    <property type="match status" value="2"/>
</dbReference>
<organism evidence="8 9">
    <name type="scientific">Humidesulfovibrio mexicanus</name>
    <dbReference type="NCBI Taxonomy" id="147047"/>
    <lineage>
        <taxon>Bacteria</taxon>
        <taxon>Pseudomonadati</taxon>
        <taxon>Thermodesulfobacteriota</taxon>
        <taxon>Desulfovibrionia</taxon>
        <taxon>Desulfovibrionales</taxon>
        <taxon>Desulfovibrionaceae</taxon>
        <taxon>Humidesulfovibrio</taxon>
    </lineage>
</organism>
<dbReference type="CDD" id="cd10559">
    <property type="entry name" value="W-FDH"/>
    <property type="match status" value="1"/>
</dbReference>
<accession>A0A238YFP4</accession>
<name>A0A238YFP4_9BACT</name>
<evidence type="ECO:0000256" key="3">
    <source>
        <dbReference type="ARBA" id="ARBA00022723"/>
    </source>
</evidence>
<dbReference type="PROSITE" id="PS51379">
    <property type="entry name" value="4FE4S_FER_2"/>
    <property type="match status" value="1"/>
</dbReference>
<evidence type="ECO:0000256" key="2">
    <source>
        <dbReference type="ARBA" id="ARBA00022485"/>
    </source>
</evidence>
<reference evidence="8 9" key="1">
    <citation type="submission" date="2017-06" db="EMBL/GenBank/DDBJ databases">
        <authorList>
            <person name="Kim H.J."/>
            <person name="Triplett B.A."/>
        </authorList>
    </citation>
    <scope>NUCLEOTIDE SEQUENCE [LARGE SCALE GENOMIC DNA]</scope>
    <source>
        <strain evidence="8 9">DSM 13116</strain>
    </source>
</reference>
<dbReference type="GO" id="GO:0051539">
    <property type="term" value="F:4 iron, 4 sulfur cluster binding"/>
    <property type="evidence" value="ECO:0007669"/>
    <property type="project" value="UniProtKB-KW"/>
</dbReference>